<sequence>MRQTGFRQAAVLCLLTAHVAVEKQMSSPVQRVTKPKLTRQQKQEGESKLTIILYRTSESVTEAELWSCYFIRRVFWVFKLAAKPCVISLRQISRLANIILESLPKVEKTGNEYIDELLSMIYMVIHTYQDKHQVQCWKKSGPAITSGLEREALEEIVMLCTETPTCALTTSNSDDDSDIEVIVGHNVSLSPSAECLLQSAMRWEGADVSNSALFLDAEEEFSGGCSNQSTNDSLGRGESEGGACAEEPTSESTDDYVVLDGYESDVDSELSGFDELQQSL</sequence>
<reference evidence="3" key="1">
    <citation type="submission" date="2023-01" db="EMBL/GenBank/DDBJ databases">
        <title>Genome assembly of the deep-sea coral Lophelia pertusa.</title>
        <authorList>
            <person name="Herrera S."/>
            <person name="Cordes E."/>
        </authorList>
    </citation>
    <scope>NUCLEOTIDE SEQUENCE</scope>
    <source>
        <strain evidence="3">USNM1676648</strain>
        <tissue evidence="3">Polyp</tissue>
    </source>
</reference>
<evidence type="ECO:0000256" key="1">
    <source>
        <dbReference type="SAM" id="MobiDB-lite"/>
    </source>
</evidence>
<evidence type="ECO:0000256" key="2">
    <source>
        <dbReference type="SAM" id="SignalP"/>
    </source>
</evidence>
<keyword evidence="4" id="KW-1185">Reference proteome</keyword>
<comment type="caution">
    <text evidence="3">The sequence shown here is derived from an EMBL/GenBank/DDBJ whole genome shotgun (WGS) entry which is preliminary data.</text>
</comment>
<protein>
    <submittedName>
        <fullName evidence="3">Uncharacterized protein</fullName>
    </submittedName>
</protein>
<evidence type="ECO:0000313" key="3">
    <source>
        <dbReference type="EMBL" id="KAJ7373687.1"/>
    </source>
</evidence>
<organism evidence="3 4">
    <name type="scientific">Desmophyllum pertusum</name>
    <dbReference type="NCBI Taxonomy" id="174260"/>
    <lineage>
        <taxon>Eukaryota</taxon>
        <taxon>Metazoa</taxon>
        <taxon>Cnidaria</taxon>
        <taxon>Anthozoa</taxon>
        <taxon>Hexacorallia</taxon>
        <taxon>Scleractinia</taxon>
        <taxon>Caryophylliina</taxon>
        <taxon>Caryophylliidae</taxon>
        <taxon>Desmophyllum</taxon>
    </lineage>
</organism>
<name>A0A9W9Z244_9CNID</name>
<keyword evidence="2" id="KW-0732">Signal</keyword>
<feature type="region of interest" description="Disordered" evidence="1">
    <location>
        <begin position="222"/>
        <end position="256"/>
    </location>
</feature>
<dbReference type="EMBL" id="MU826830">
    <property type="protein sequence ID" value="KAJ7373687.1"/>
    <property type="molecule type" value="Genomic_DNA"/>
</dbReference>
<dbReference type="Proteomes" id="UP001163046">
    <property type="component" value="Unassembled WGS sequence"/>
</dbReference>
<feature type="chain" id="PRO_5040762228" evidence="2">
    <location>
        <begin position="22"/>
        <end position="280"/>
    </location>
</feature>
<dbReference type="AlphaFoldDB" id="A0A9W9Z244"/>
<feature type="signal peptide" evidence="2">
    <location>
        <begin position="1"/>
        <end position="21"/>
    </location>
</feature>
<gene>
    <name evidence="3" type="ORF">OS493_011296</name>
</gene>
<feature type="compositionally biased region" description="Polar residues" evidence="1">
    <location>
        <begin position="224"/>
        <end position="233"/>
    </location>
</feature>
<evidence type="ECO:0000313" key="4">
    <source>
        <dbReference type="Proteomes" id="UP001163046"/>
    </source>
</evidence>
<accession>A0A9W9Z244</accession>
<proteinExistence type="predicted"/>